<comment type="caution">
    <text evidence="1">The sequence shown here is derived from an EMBL/GenBank/DDBJ whole genome shotgun (WGS) entry which is preliminary data.</text>
</comment>
<keyword evidence="2" id="KW-1185">Reference proteome</keyword>
<dbReference type="AlphaFoldDB" id="A0A841CU37"/>
<evidence type="ECO:0000313" key="2">
    <source>
        <dbReference type="Proteomes" id="UP000547510"/>
    </source>
</evidence>
<sequence length="80" mass="8932">MRLRQRIAANRRAERQACNGVGPSSYQTYSVWPVRNTAGDAGRPLPPVGYSREHPAPQEIQECQSPNISTKFLPVTLAPW</sequence>
<name>A0A841CU37_9PSEU</name>
<protein>
    <submittedName>
        <fullName evidence="1">Uncharacterized protein</fullName>
    </submittedName>
</protein>
<dbReference type="Proteomes" id="UP000547510">
    <property type="component" value="Unassembled WGS sequence"/>
</dbReference>
<gene>
    <name evidence="1" type="ORF">FHS29_006986</name>
</gene>
<reference evidence="1 2" key="1">
    <citation type="submission" date="2020-08" db="EMBL/GenBank/DDBJ databases">
        <title>Genomic Encyclopedia of Type Strains, Phase III (KMG-III): the genomes of soil and plant-associated and newly described type strains.</title>
        <authorList>
            <person name="Whitman W."/>
        </authorList>
    </citation>
    <scope>NUCLEOTIDE SEQUENCE [LARGE SCALE GENOMIC DNA]</scope>
    <source>
        <strain evidence="1 2">CECT 8640</strain>
    </source>
</reference>
<accession>A0A841CU37</accession>
<organism evidence="1 2">
    <name type="scientific">Saccharothrix tamanrassetensis</name>
    <dbReference type="NCBI Taxonomy" id="1051531"/>
    <lineage>
        <taxon>Bacteria</taxon>
        <taxon>Bacillati</taxon>
        <taxon>Actinomycetota</taxon>
        <taxon>Actinomycetes</taxon>
        <taxon>Pseudonocardiales</taxon>
        <taxon>Pseudonocardiaceae</taxon>
        <taxon>Saccharothrix</taxon>
    </lineage>
</organism>
<dbReference type="EMBL" id="JACHJN010000015">
    <property type="protein sequence ID" value="MBB5960363.1"/>
    <property type="molecule type" value="Genomic_DNA"/>
</dbReference>
<evidence type="ECO:0000313" key="1">
    <source>
        <dbReference type="EMBL" id="MBB5960363.1"/>
    </source>
</evidence>
<proteinExistence type="predicted"/>